<evidence type="ECO:0000313" key="5">
    <source>
        <dbReference type="EMBL" id="KAI0495070.1"/>
    </source>
</evidence>
<accession>A0A8T3AG01</accession>
<name>A0A8T3AG01_DENNO</name>
<dbReference type="AlphaFoldDB" id="A0A8T3AG01"/>
<dbReference type="InterPro" id="IPR007650">
    <property type="entry name" value="Zf-FLZ_dom"/>
</dbReference>
<reference evidence="5" key="1">
    <citation type="journal article" date="2022" name="Front. Genet.">
        <title>Chromosome-Scale Assembly of the Dendrobium nobile Genome Provides Insights Into the Molecular Mechanism of the Biosynthesis of the Medicinal Active Ingredient of Dendrobium.</title>
        <authorList>
            <person name="Xu Q."/>
            <person name="Niu S.-C."/>
            <person name="Li K.-L."/>
            <person name="Zheng P.-J."/>
            <person name="Zhang X.-J."/>
            <person name="Jia Y."/>
            <person name="Liu Y."/>
            <person name="Niu Y.-X."/>
            <person name="Yu L.-H."/>
            <person name="Chen D.-F."/>
            <person name="Zhang G.-Q."/>
        </authorList>
    </citation>
    <scope>NUCLEOTIDE SEQUENCE</scope>
    <source>
        <tissue evidence="5">Leaf</tissue>
    </source>
</reference>
<dbReference type="PANTHER" id="PTHR47208:SF5">
    <property type="entry name" value="FCS-LIKE ZINC FINGER 12-RELATED"/>
    <property type="match status" value="1"/>
</dbReference>
<dbReference type="OrthoDB" id="1932717at2759"/>
<organism evidence="5 6">
    <name type="scientific">Dendrobium nobile</name>
    <name type="common">Orchid</name>
    <dbReference type="NCBI Taxonomy" id="94219"/>
    <lineage>
        <taxon>Eukaryota</taxon>
        <taxon>Viridiplantae</taxon>
        <taxon>Streptophyta</taxon>
        <taxon>Embryophyta</taxon>
        <taxon>Tracheophyta</taxon>
        <taxon>Spermatophyta</taxon>
        <taxon>Magnoliopsida</taxon>
        <taxon>Liliopsida</taxon>
        <taxon>Asparagales</taxon>
        <taxon>Orchidaceae</taxon>
        <taxon>Epidendroideae</taxon>
        <taxon>Malaxideae</taxon>
        <taxon>Dendrobiinae</taxon>
        <taxon>Dendrobium</taxon>
    </lineage>
</organism>
<dbReference type="EMBL" id="JAGYWB010000017">
    <property type="protein sequence ID" value="KAI0495070.1"/>
    <property type="molecule type" value="Genomic_DNA"/>
</dbReference>
<evidence type="ECO:0000313" key="6">
    <source>
        <dbReference type="Proteomes" id="UP000829196"/>
    </source>
</evidence>
<feature type="zinc finger region" description="FLZ-type" evidence="3">
    <location>
        <begin position="96"/>
        <end position="139"/>
    </location>
</feature>
<proteinExistence type="inferred from homology"/>
<protein>
    <recommendedName>
        <fullName evidence="4">FLZ-type domain-containing protein</fullName>
    </recommendedName>
</protein>
<comment type="similarity">
    <text evidence="1">Belongs to the FLZ family.</text>
</comment>
<dbReference type="PANTHER" id="PTHR47208">
    <property type="entry name" value="OS02G0174800 PROTEIN"/>
    <property type="match status" value="1"/>
</dbReference>
<dbReference type="Pfam" id="PF04570">
    <property type="entry name" value="zf-FLZ"/>
    <property type="match status" value="1"/>
</dbReference>
<sequence length="172" mass="18761">MLAHRPARIVPAPIPKSGKQLLDRDAVFSPLERNPQSPKGWKKREAEGVGLGIVAALEKARPSKIVATSQKSAPIDVTPPRNEEASAAVGEFPVTEFLSCCNLCRKRLDGKDIYIYRGEMAFCSVECRHQQIMSDECTEKCVSGVLRPSEISTSPCSGGGRRRIFFTGIMAA</sequence>
<evidence type="ECO:0000259" key="4">
    <source>
        <dbReference type="PROSITE" id="PS51795"/>
    </source>
</evidence>
<keyword evidence="6" id="KW-1185">Reference proteome</keyword>
<evidence type="ECO:0000256" key="1">
    <source>
        <dbReference type="ARBA" id="ARBA00009374"/>
    </source>
</evidence>
<gene>
    <name evidence="5" type="ORF">KFK09_025217</name>
</gene>
<dbReference type="PROSITE" id="PS51795">
    <property type="entry name" value="ZF_FLZ"/>
    <property type="match status" value="1"/>
</dbReference>
<keyword evidence="2" id="KW-0479">Metal-binding</keyword>
<dbReference type="Proteomes" id="UP000829196">
    <property type="component" value="Unassembled WGS sequence"/>
</dbReference>
<evidence type="ECO:0000256" key="3">
    <source>
        <dbReference type="PROSITE-ProRule" id="PRU01131"/>
    </source>
</evidence>
<feature type="domain" description="FLZ-type" evidence="4">
    <location>
        <begin position="96"/>
        <end position="139"/>
    </location>
</feature>
<evidence type="ECO:0000256" key="2">
    <source>
        <dbReference type="ARBA" id="ARBA00022723"/>
    </source>
</evidence>
<dbReference type="GO" id="GO:0046872">
    <property type="term" value="F:metal ion binding"/>
    <property type="evidence" value="ECO:0007669"/>
    <property type="project" value="UniProtKB-KW"/>
</dbReference>
<dbReference type="InterPro" id="IPR044604">
    <property type="entry name" value="FLZ12/13/14"/>
</dbReference>
<comment type="caution">
    <text evidence="5">The sequence shown here is derived from an EMBL/GenBank/DDBJ whole genome shotgun (WGS) entry which is preliminary data.</text>
</comment>